<protein>
    <recommendedName>
        <fullName evidence="3">Sulfotransferase family protein</fullName>
    </recommendedName>
</protein>
<dbReference type="SUPFAM" id="SSF52540">
    <property type="entry name" value="P-loop containing nucleoside triphosphate hydrolases"/>
    <property type="match status" value="1"/>
</dbReference>
<dbReference type="InterPro" id="IPR027417">
    <property type="entry name" value="P-loop_NTPase"/>
</dbReference>
<dbReference type="RefSeq" id="WP_151120411.1">
    <property type="nucleotide sequence ID" value="NZ_CP042582.1"/>
</dbReference>
<evidence type="ECO:0008006" key="3">
    <source>
        <dbReference type="Google" id="ProtNLM"/>
    </source>
</evidence>
<sequence>MTGNEPASDARPVLRLVHHLARTGGTTISKCLAVMPGVALLSEIHPLGIEKISALRQARDWFNLVGEDEIDRLGAHPDFAASIRLIAARASTRGLSLVIRDWNHLDFTGPPLVETPGFRMATADALSAHFRLRRIATVRHPIDQWQSLRRVPLMRGKIDLDRFLVGYRRFAELAAPLGMVRFEDFCAEPEAWLQRLCAALDLRYDAGWRERWASYDRITGDDAARRGGAALSLPRRRPLEPGLADAFLRHPDYRPALALLGYRHPI</sequence>
<accession>A0A5J6N7N2</accession>
<dbReference type="AlphaFoldDB" id="A0A5J6N7N2"/>
<dbReference type="Gene3D" id="3.40.50.300">
    <property type="entry name" value="P-loop containing nucleotide triphosphate hydrolases"/>
    <property type="match status" value="1"/>
</dbReference>
<dbReference type="OrthoDB" id="7629357at2"/>
<dbReference type="EMBL" id="CP042582">
    <property type="protein sequence ID" value="QEX25125.1"/>
    <property type="molecule type" value="Genomic_DNA"/>
</dbReference>
<proteinExistence type="predicted"/>
<evidence type="ECO:0000313" key="2">
    <source>
        <dbReference type="Proteomes" id="UP000325797"/>
    </source>
</evidence>
<dbReference type="Proteomes" id="UP000325797">
    <property type="component" value="Chromosome"/>
</dbReference>
<organism evidence="1 2">
    <name type="scientific">Hypericibacter adhaerens</name>
    <dbReference type="NCBI Taxonomy" id="2602016"/>
    <lineage>
        <taxon>Bacteria</taxon>
        <taxon>Pseudomonadati</taxon>
        <taxon>Pseudomonadota</taxon>
        <taxon>Alphaproteobacteria</taxon>
        <taxon>Rhodospirillales</taxon>
        <taxon>Dongiaceae</taxon>
        <taxon>Hypericibacter</taxon>
    </lineage>
</organism>
<gene>
    <name evidence="1" type="ORF">FRZ61_50710</name>
</gene>
<keyword evidence="2" id="KW-1185">Reference proteome</keyword>
<name>A0A5J6N7N2_9PROT</name>
<dbReference type="KEGG" id="hadh:FRZ61_50710"/>
<evidence type="ECO:0000313" key="1">
    <source>
        <dbReference type="EMBL" id="QEX25125.1"/>
    </source>
</evidence>
<reference evidence="1 2" key="1">
    <citation type="submission" date="2019-08" db="EMBL/GenBank/DDBJ databases">
        <title>Hyperibacter terrae gen. nov., sp. nov. and Hyperibacter viscosus sp. nov., two new members in the family Rhodospirillaceae isolated from the rhizosphere of Hypericum perforatum.</title>
        <authorList>
            <person name="Noviana Z."/>
        </authorList>
    </citation>
    <scope>NUCLEOTIDE SEQUENCE [LARGE SCALE GENOMIC DNA]</scope>
    <source>
        <strain evidence="1 2">R5959</strain>
    </source>
</reference>